<organism evidence="1 2">
    <name type="scientific">Didymella exigua CBS 183.55</name>
    <dbReference type="NCBI Taxonomy" id="1150837"/>
    <lineage>
        <taxon>Eukaryota</taxon>
        <taxon>Fungi</taxon>
        <taxon>Dikarya</taxon>
        <taxon>Ascomycota</taxon>
        <taxon>Pezizomycotina</taxon>
        <taxon>Dothideomycetes</taxon>
        <taxon>Pleosporomycetidae</taxon>
        <taxon>Pleosporales</taxon>
        <taxon>Pleosporineae</taxon>
        <taxon>Didymellaceae</taxon>
        <taxon>Didymella</taxon>
    </lineage>
</organism>
<dbReference type="Proteomes" id="UP000800082">
    <property type="component" value="Unassembled WGS sequence"/>
</dbReference>
<dbReference type="GeneID" id="54346703"/>
<evidence type="ECO:0000313" key="2">
    <source>
        <dbReference type="Proteomes" id="UP000800082"/>
    </source>
</evidence>
<dbReference type="EMBL" id="ML978995">
    <property type="protein sequence ID" value="KAF1924280.1"/>
    <property type="molecule type" value="Genomic_DNA"/>
</dbReference>
<accession>A0A6A5RAE3</accession>
<name>A0A6A5RAE3_9PLEO</name>
<dbReference type="RefSeq" id="XP_033444533.1">
    <property type="nucleotide sequence ID" value="XM_033589056.1"/>
</dbReference>
<reference evidence="1" key="1">
    <citation type="journal article" date="2020" name="Stud. Mycol.">
        <title>101 Dothideomycetes genomes: a test case for predicting lifestyles and emergence of pathogens.</title>
        <authorList>
            <person name="Haridas S."/>
            <person name="Albert R."/>
            <person name="Binder M."/>
            <person name="Bloem J."/>
            <person name="Labutti K."/>
            <person name="Salamov A."/>
            <person name="Andreopoulos B."/>
            <person name="Baker S."/>
            <person name="Barry K."/>
            <person name="Bills G."/>
            <person name="Bluhm B."/>
            <person name="Cannon C."/>
            <person name="Castanera R."/>
            <person name="Culley D."/>
            <person name="Daum C."/>
            <person name="Ezra D."/>
            <person name="Gonzalez J."/>
            <person name="Henrissat B."/>
            <person name="Kuo A."/>
            <person name="Liang C."/>
            <person name="Lipzen A."/>
            <person name="Lutzoni F."/>
            <person name="Magnuson J."/>
            <person name="Mondo S."/>
            <person name="Nolan M."/>
            <person name="Ohm R."/>
            <person name="Pangilinan J."/>
            <person name="Park H.-J."/>
            <person name="Ramirez L."/>
            <person name="Alfaro M."/>
            <person name="Sun H."/>
            <person name="Tritt A."/>
            <person name="Yoshinaga Y."/>
            <person name="Zwiers L.-H."/>
            <person name="Turgeon B."/>
            <person name="Goodwin S."/>
            <person name="Spatafora J."/>
            <person name="Crous P."/>
            <person name="Grigoriev I."/>
        </authorList>
    </citation>
    <scope>NUCLEOTIDE SEQUENCE</scope>
    <source>
        <strain evidence="1">CBS 183.55</strain>
    </source>
</reference>
<protein>
    <submittedName>
        <fullName evidence="1">Uncharacterized protein</fullName>
    </submittedName>
</protein>
<sequence>MHVHIPTYPHTRIPTYIHTHTHTHTYTHTHTHTYIHTHIGGRRAQTPPPTHRLDQDKRAAETRYPVPRLAAHLQVPGPSLRAAFRPPRPAASVGCAPGSLQGARRITRDLACDARMGVVERC</sequence>
<keyword evidence="2" id="KW-1185">Reference proteome</keyword>
<gene>
    <name evidence="1" type="ORF">M421DRAFT_294722</name>
</gene>
<evidence type="ECO:0000313" key="1">
    <source>
        <dbReference type="EMBL" id="KAF1924280.1"/>
    </source>
</evidence>
<dbReference type="AlphaFoldDB" id="A0A6A5RAE3"/>
<proteinExistence type="predicted"/>